<evidence type="ECO:0000256" key="6">
    <source>
        <dbReference type="ARBA" id="ARBA00022806"/>
    </source>
</evidence>
<dbReference type="Proteomes" id="UP000006545">
    <property type="component" value="Chromosome"/>
</dbReference>
<evidence type="ECO:0000256" key="13">
    <source>
        <dbReference type="RuleBase" id="RU362085"/>
    </source>
</evidence>
<keyword evidence="5 13" id="KW-0378">Hydrolase</keyword>
<name>F4KL34_PORAD</name>
<dbReference type="SUPFAM" id="SSF52540">
    <property type="entry name" value="P-loop containing nucleoside triphosphate hydrolases"/>
    <property type="match status" value="1"/>
</dbReference>
<dbReference type="KEGG" id="pah:Poras_1104"/>
<gene>
    <name evidence="16" type="ordered locus">Poras_1104</name>
</gene>
<dbReference type="GO" id="GO:0003677">
    <property type="term" value="F:DNA binding"/>
    <property type="evidence" value="ECO:0007669"/>
    <property type="project" value="UniProtKB-UniRule"/>
</dbReference>
<feature type="compositionally biased region" description="Polar residues" evidence="14">
    <location>
        <begin position="1"/>
        <end position="10"/>
    </location>
</feature>
<dbReference type="InterPro" id="IPR016136">
    <property type="entry name" value="DNA_helicase_N/primase_C"/>
</dbReference>
<evidence type="ECO:0000256" key="14">
    <source>
        <dbReference type="SAM" id="MobiDB-lite"/>
    </source>
</evidence>
<dbReference type="InterPro" id="IPR007694">
    <property type="entry name" value="DNA_helicase_DnaB-like_C"/>
</dbReference>
<keyword evidence="17" id="KW-1185">Reference proteome</keyword>
<evidence type="ECO:0000259" key="15">
    <source>
        <dbReference type="PROSITE" id="PS51199"/>
    </source>
</evidence>
<dbReference type="OrthoDB" id="9773982at2"/>
<dbReference type="RefSeq" id="WP_013760504.1">
    <property type="nucleotide sequence ID" value="NC_015501.1"/>
</dbReference>
<dbReference type="InterPro" id="IPR036185">
    <property type="entry name" value="DNA_heli_DnaB-like_N_sf"/>
</dbReference>
<evidence type="ECO:0000256" key="11">
    <source>
        <dbReference type="ARBA" id="ARBA00048954"/>
    </source>
</evidence>
<dbReference type="SUPFAM" id="SSF48024">
    <property type="entry name" value="N-terminal domain of DnaB helicase"/>
    <property type="match status" value="1"/>
</dbReference>
<keyword evidence="2 13" id="KW-0639">Primosome</keyword>
<dbReference type="AlphaFoldDB" id="F4KL34"/>
<protein>
    <recommendedName>
        <fullName evidence="12 13">Replicative DNA helicase</fullName>
        <ecNumber evidence="12 13">5.6.2.3</ecNumber>
    </recommendedName>
</protein>
<keyword evidence="9" id="KW-0413">Isomerase</keyword>
<dbReference type="GO" id="GO:0006269">
    <property type="term" value="P:DNA replication, synthesis of primer"/>
    <property type="evidence" value="ECO:0007669"/>
    <property type="project" value="UniProtKB-UniRule"/>
</dbReference>
<reference evidence="17" key="1">
    <citation type="submission" date="2011-04" db="EMBL/GenBank/DDBJ databases">
        <title>The complete genome of Porphyromonas asaccharolytica DSM 20707.</title>
        <authorList>
            <person name="Lucas S."/>
            <person name="Han J."/>
            <person name="Lapidus A."/>
            <person name="Bruce D."/>
            <person name="Goodwin L."/>
            <person name="Pitluck S."/>
            <person name="Peters L."/>
            <person name="Kyrpides N."/>
            <person name="Mavromatis K."/>
            <person name="Ivanova N."/>
            <person name="Ovchinnikova G."/>
            <person name="Pagani I."/>
            <person name="Lu M."/>
            <person name="Detter J.C."/>
            <person name="Tapia R."/>
            <person name="Han C."/>
            <person name="Land M."/>
            <person name="Hauser L."/>
            <person name="Markowitz V."/>
            <person name="Cheng J.-F."/>
            <person name="Hugenholtz P."/>
            <person name="Woyke T."/>
            <person name="Wu D."/>
            <person name="Gronow S."/>
            <person name="Wellnitz S."/>
            <person name="Brambilla E."/>
            <person name="Klenk H.-P."/>
            <person name="Eisen J.A."/>
        </authorList>
    </citation>
    <scope>NUCLEOTIDE SEQUENCE [LARGE SCALE GENOMIC DNA]</scope>
    <source>
        <strain evidence="17">ATCC 25260 / DSM 20707 / VPI 4198</strain>
    </source>
</reference>
<dbReference type="InterPro" id="IPR007693">
    <property type="entry name" value="DNA_helicase_DnaB-like_N"/>
</dbReference>
<dbReference type="GO" id="GO:0005524">
    <property type="term" value="F:ATP binding"/>
    <property type="evidence" value="ECO:0007669"/>
    <property type="project" value="UniProtKB-UniRule"/>
</dbReference>
<keyword evidence="8 13" id="KW-0238">DNA-binding</keyword>
<dbReference type="Gene3D" id="3.40.50.300">
    <property type="entry name" value="P-loop containing nucleotide triphosphate hydrolases"/>
    <property type="match status" value="1"/>
</dbReference>
<dbReference type="PANTHER" id="PTHR30153:SF2">
    <property type="entry name" value="REPLICATIVE DNA HELICASE"/>
    <property type="match status" value="1"/>
</dbReference>
<feature type="domain" description="SF4 helicase" evidence="15">
    <location>
        <begin position="197"/>
        <end position="473"/>
    </location>
</feature>
<keyword evidence="3 13" id="KW-0235">DNA replication</keyword>
<dbReference type="PANTHER" id="PTHR30153">
    <property type="entry name" value="REPLICATIVE DNA HELICASE DNAB"/>
    <property type="match status" value="1"/>
</dbReference>
<evidence type="ECO:0000256" key="2">
    <source>
        <dbReference type="ARBA" id="ARBA00022515"/>
    </source>
</evidence>
<evidence type="ECO:0000313" key="17">
    <source>
        <dbReference type="Proteomes" id="UP000006545"/>
    </source>
</evidence>
<dbReference type="InterPro" id="IPR027417">
    <property type="entry name" value="P-loop_NTPase"/>
</dbReference>
<comment type="similarity">
    <text evidence="1 13">Belongs to the helicase family. DnaB subfamily.</text>
</comment>
<evidence type="ECO:0000256" key="12">
    <source>
        <dbReference type="NCBIfam" id="TIGR00665"/>
    </source>
</evidence>
<comment type="catalytic activity">
    <reaction evidence="11 13">
        <text>ATP + H2O = ADP + phosphate + H(+)</text>
        <dbReference type="Rhea" id="RHEA:13065"/>
        <dbReference type="ChEBI" id="CHEBI:15377"/>
        <dbReference type="ChEBI" id="CHEBI:15378"/>
        <dbReference type="ChEBI" id="CHEBI:30616"/>
        <dbReference type="ChEBI" id="CHEBI:43474"/>
        <dbReference type="ChEBI" id="CHEBI:456216"/>
        <dbReference type="EC" id="5.6.2.3"/>
    </reaction>
</comment>
<organism evidence="16 17">
    <name type="scientific">Porphyromonas asaccharolytica (strain ATCC 25260 / DSM 20707 / BCRC 10618 / CCUG 7834 / JCM 6326 / LMG 13178 / VPI 4198 / B440)</name>
    <name type="common">Bacteroides asaccharolyticus</name>
    <dbReference type="NCBI Taxonomy" id="879243"/>
    <lineage>
        <taxon>Bacteria</taxon>
        <taxon>Pseudomonadati</taxon>
        <taxon>Bacteroidota</taxon>
        <taxon>Bacteroidia</taxon>
        <taxon>Bacteroidales</taxon>
        <taxon>Porphyromonadaceae</taxon>
        <taxon>Porphyromonas</taxon>
    </lineage>
</organism>
<evidence type="ECO:0000256" key="10">
    <source>
        <dbReference type="ARBA" id="ARBA00044932"/>
    </source>
</evidence>
<keyword evidence="7 13" id="KW-0067">ATP-binding</keyword>
<dbReference type="HOGENOM" id="CLU_005373_0_0_10"/>
<keyword evidence="4 13" id="KW-0547">Nucleotide-binding</keyword>
<keyword evidence="6 13" id="KW-0347">Helicase</keyword>
<sequence length="530" mass="58720">MPPLKTTQQKQLRRPQASLDRTTEGRVPPQATDIEEAVLGAILLEKEAFSEISTILEPESFYVNAHQTIFEVMRDLSLEEQPIDLHTVSQRLQREGKLDQVGGMPFLVELSNRVISAGNLEYHAMIVAQKALSRNLIKFSTEVLTSAYEDTIDIEDQMESAEGALFALSQKHLRKDVQPIDTVLKIAIDDIKAAANSAEGISGISSGFDGIDAMTAGWQKSDLIIIAARPAIGKTAFVLSMAKYIAVDNKIPVALFNLEMSSVQLVKRLISNVCELPGEKLKSGQLENFEWTQLDERISVLENTPLYIDDTPSLSVFELRTKVRRLVREHDIKIIIIDYLQLMNASGMNFGNREQEVSTISRSLKMLAKELDIPIIALSQLNRAVELRKNDSGTNSKVPQLSDLRESGAIEQDADMVCFLHRPEVYGIMQDDNGDTKGIGYFIIAKHRNGPIGDVRIGFRGEFAKFYPLEEANMHYTSQINGGRPRSAATSTPGGSSTGSAPHPFDQSFNAGASDFNPMGTDDEERDFPF</sequence>
<evidence type="ECO:0000256" key="8">
    <source>
        <dbReference type="ARBA" id="ARBA00023125"/>
    </source>
</evidence>
<dbReference type="Pfam" id="PF03796">
    <property type="entry name" value="DnaB_C"/>
    <property type="match status" value="1"/>
</dbReference>
<dbReference type="GO" id="GO:0043139">
    <property type="term" value="F:5'-3' DNA helicase activity"/>
    <property type="evidence" value="ECO:0007669"/>
    <property type="project" value="UniProtKB-EC"/>
</dbReference>
<dbReference type="FunFam" id="1.10.860.10:FF:000001">
    <property type="entry name" value="Replicative DNA helicase"/>
    <property type="match status" value="1"/>
</dbReference>
<accession>F4KL34</accession>
<comment type="function">
    <text evidence="10 13">The main replicative DNA helicase, it participates in initiation and elongation during chromosome replication. Travels ahead of the DNA replisome, separating dsDNA into templates for DNA synthesis. A processive ATP-dependent 5'-3' DNA helicase it has DNA-dependent ATPase activity.</text>
</comment>
<dbReference type="CDD" id="cd00984">
    <property type="entry name" value="DnaB_C"/>
    <property type="match status" value="1"/>
</dbReference>
<dbReference type="GO" id="GO:0005829">
    <property type="term" value="C:cytosol"/>
    <property type="evidence" value="ECO:0007669"/>
    <property type="project" value="TreeGrafter"/>
</dbReference>
<feature type="compositionally biased region" description="Acidic residues" evidence="14">
    <location>
        <begin position="521"/>
        <end position="530"/>
    </location>
</feature>
<dbReference type="STRING" id="879243.Poras_1104"/>
<dbReference type="PROSITE" id="PS51199">
    <property type="entry name" value="SF4_HELICASE"/>
    <property type="match status" value="1"/>
</dbReference>
<evidence type="ECO:0000313" key="16">
    <source>
        <dbReference type="EMBL" id="AEE13046.1"/>
    </source>
</evidence>
<proteinExistence type="inferred from homology"/>
<evidence type="ECO:0000256" key="9">
    <source>
        <dbReference type="ARBA" id="ARBA00023235"/>
    </source>
</evidence>
<dbReference type="Gene3D" id="1.10.860.10">
    <property type="entry name" value="DNAb Helicase, Chain A"/>
    <property type="match status" value="1"/>
</dbReference>
<feature type="compositionally biased region" description="Low complexity" evidence="14">
    <location>
        <begin position="487"/>
        <end position="504"/>
    </location>
</feature>
<dbReference type="eggNOG" id="COG0305">
    <property type="taxonomic scope" value="Bacteria"/>
</dbReference>
<dbReference type="GO" id="GO:1990077">
    <property type="term" value="C:primosome complex"/>
    <property type="evidence" value="ECO:0007669"/>
    <property type="project" value="UniProtKB-UniRule"/>
</dbReference>
<dbReference type="InterPro" id="IPR007692">
    <property type="entry name" value="DNA_helicase_DnaB"/>
</dbReference>
<dbReference type="EC" id="5.6.2.3" evidence="12 13"/>
<evidence type="ECO:0000256" key="1">
    <source>
        <dbReference type="ARBA" id="ARBA00008428"/>
    </source>
</evidence>
<dbReference type="EMBL" id="CP002689">
    <property type="protein sequence ID" value="AEE13046.1"/>
    <property type="molecule type" value="Genomic_DNA"/>
</dbReference>
<dbReference type="NCBIfam" id="TIGR00665">
    <property type="entry name" value="DnaB"/>
    <property type="match status" value="1"/>
</dbReference>
<evidence type="ECO:0000256" key="4">
    <source>
        <dbReference type="ARBA" id="ARBA00022741"/>
    </source>
</evidence>
<evidence type="ECO:0000256" key="3">
    <source>
        <dbReference type="ARBA" id="ARBA00022705"/>
    </source>
</evidence>
<evidence type="ECO:0000256" key="5">
    <source>
        <dbReference type="ARBA" id="ARBA00022801"/>
    </source>
</evidence>
<feature type="region of interest" description="Disordered" evidence="14">
    <location>
        <begin position="1"/>
        <end position="29"/>
    </location>
</feature>
<evidence type="ECO:0000256" key="7">
    <source>
        <dbReference type="ARBA" id="ARBA00022840"/>
    </source>
</evidence>
<dbReference type="GO" id="GO:0016887">
    <property type="term" value="F:ATP hydrolysis activity"/>
    <property type="evidence" value="ECO:0007669"/>
    <property type="project" value="RHEA"/>
</dbReference>
<feature type="region of interest" description="Disordered" evidence="14">
    <location>
        <begin position="478"/>
        <end position="530"/>
    </location>
</feature>
<dbReference type="Pfam" id="PF00772">
    <property type="entry name" value="DnaB"/>
    <property type="match status" value="1"/>
</dbReference>